<feature type="region of interest" description="Disordered" evidence="7">
    <location>
        <begin position="475"/>
        <end position="645"/>
    </location>
</feature>
<dbReference type="SMART" id="SM00220">
    <property type="entry name" value="S_TKc"/>
    <property type="match status" value="1"/>
</dbReference>
<protein>
    <submittedName>
        <fullName evidence="9">Homeodomain-interacting protein kinase 1-like isoform X4</fullName>
    </submittedName>
</protein>
<keyword evidence="9" id="KW-0238">DNA-binding</keyword>
<accession>A0AAD3MG76</accession>
<evidence type="ECO:0000256" key="1">
    <source>
        <dbReference type="ARBA" id="ARBA00022527"/>
    </source>
</evidence>
<dbReference type="EMBL" id="BRZM01000016">
    <property type="protein sequence ID" value="GLD53201.1"/>
    <property type="molecule type" value="Genomic_DNA"/>
</dbReference>
<reference evidence="9" key="1">
    <citation type="submission" date="2022-08" db="EMBL/GenBank/DDBJ databases">
        <title>Genome sequencing of akame (Lates japonicus).</title>
        <authorList>
            <person name="Hashiguchi Y."/>
            <person name="Takahashi H."/>
        </authorList>
    </citation>
    <scope>NUCLEOTIDE SEQUENCE</scope>
    <source>
        <strain evidence="9">Kochi</strain>
    </source>
</reference>
<evidence type="ECO:0000256" key="4">
    <source>
        <dbReference type="ARBA" id="ARBA00022777"/>
    </source>
</evidence>
<dbReference type="InterPro" id="IPR008271">
    <property type="entry name" value="Ser/Thr_kinase_AS"/>
</dbReference>
<dbReference type="GO" id="GO:0005524">
    <property type="term" value="F:ATP binding"/>
    <property type="evidence" value="ECO:0007669"/>
    <property type="project" value="UniProtKB-UniRule"/>
</dbReference>
<dbReference type="PANTHER" id="PTHR24058:SF17">
    <property type="entry name" value="HOMEODOMAIN INTERACTING PROTEIN KINASE, ISOFORM D"/>
    <property type="match status" value="1"/>
</dbReference>
<dbReference type="InterPro" id="IPR000719">
    <property type="entry name" value="Prot_kinase_dom"/>
</dbReference>
<proteinExistence type="predicted"/>
<keyword evidence="1" id="KW-0723">Serine/threonine-protein kinase</keyword>
<dbReference type="InterPro" id="IPR017441">
    <property type="entry name" value="Protein_kinase_ATP_BS"/>
</dbReference>
<dbReference type="GO" id="GO:0005737">
    <property type="term" value="C:cytoplasm"/>
    <property type="evidence" value="ECO:0007669"/>
    <property type="project" value="TreeGrafter"/>
</dbReference>
<keyword evidence="5 6" id="KW-0067">ATP-binding</keyword>
<comment type="caution">
    <text evidence="9">The sequence shown here is derived from an EMBL/GenBank/DDBJ whole genome shotgun (WGS) entry which is preliminary data.</text>
</comment>
<evidence type="ECO:0000259" key="8">
    <source>
        <dbReference type="PROSITE" id="PS50011"/>
    </source>
</evidence>
<dbReference type="Gene3D" id="3.30.200.20">
    <property type="entry name" value="Phosphorylase Kinase, domain 1"/>
    <property type="match status" value="1"/>
</dbReference>
<feature type="domain" description="Protein kinase" evidence="8">
    <location>
        <begin position="36"/>
        <end position="356"/>
    </location>
</feature>
<dbReference type="InterPro" id="IPR011009">
    <property type="entry name" value="Kinase-like_dom_sf"/>
</dbReference>
<dbReference type="AlphaFoldDB" id="A0AAD3MG76"/>
<dbReference type="Pfam" id="PF00069">
    <property type="entry name" value="Pkinase"/>
    <property type="match status" value="1"/>
</dbReference>
<dbReference type="InterPro" id="IPR050494">
    <property type="entry name" value="Ser_Thr_dual-spec_kinase"/>
</dbReference>
<dbReference type="PROSITE" id="PS00107">
    <property type="entry name" value="PROTEIN_KINASE_ATP"/>
    <property type="match status" value="1"/>
</dbReference>
<dbReference type="Proteomes" id="UP001279410">
    <property type="component" value="Unassembled WGS sequence"/>
</dbReference>
<feature type="compositionally biased region" description="Low complexity" evidence="7">
    <location>
        <begin position="748"/>
        <end position="760"/>
    </location>
</feature>
<dbReference type="GO" id="GO:0004674">
    <property type="term" value="F:protein serine/threonine kinase activity"/>
    <property type="evidence" value="ECO:0007669"/>
    <property type="project" value="UniProtKB-KW"/>
</dbReference>
<evidence type="ECO:0000256" key="3">
    <source>
        <dbReference type="ARBA" id="ARBA00022741"/>
    </source>
</evidence>
<evidence type="ECO:0000313" key="9">
    <source>
        <dbReference type="EMBL" id="GLD53201.1"/>
    </source>
</evidence>
<dbReference type="PANTHER" id="PTHR24058">
    <property type="entry name" value="DUAL SPECIFICITY PROTEIN KINASE"/>
    <property type="match status" value="1"/>
</dbReference>
<evidence type="ECO:0000256" key="6">
    <source>
        <dbReference type="PROSITE-ProRule" id="PRU10141"/>
    </source>
</evidence>
<keyword evidence="4 9" id="KW-0418">Kinase</keyword>
<feature type="region of interest" description="Disordered" evidence="7">
    <location>
        <begin position="660"/>
        <end position="823"/>
    </location>
</feature>
<keyword evidence="10" id="KW-1185">Reference proteome</keyword>
<evidence type="ECO:0000256" key="7">
    <source>
        <dbReference type="SAM" id="MobiDB-lite"/>
    </source>
</evidence>
<feature type="compositionally biased region" description="Polar residues" evidence="7">
    <location>
        <begin position="478"/>
        <end position="491"/>
    </location>
</feature>
<feature type="compositionally biased region" description="Polar residues" evidence="7">
    <location>
        <begin position="530"/>
        <end position="539"/>
    </location>
</feature>
<organism evidence="9 10">
    <name type="scientific">Lates japonicus</name>
    <name type="common">Japanese lates</name>
    <dbReference type="NCBI Taxonomy" id="270547"/>
    <lineage>
        <taxon>Eukaryota</taxon>
        <taxon>Metazoa</taxon>
        <taxon>Chordata</taxon>
        <taxon>Craniata</taxon>
        <taxon>Vertebrata</taxon>
        <taxon>Euteleostomi</taxon>
        <taxon>Actinopterygii</taxon>
        <taxon>Neopterygii</taxon>
        <taxon>Teleostei</taxon>
        <taxon>Neoteleostei</taxon>
        <taxon>Acanthomorphata</taxon>
        <taxon>Carangaria</taxon>
        <taxon>Carangaria incertae sedis</taxon>
        <taxon>Centropomidae</taxon>
        <taxon>Lates</taxon>
    </lineage>
</organism>
<dbReference type="GO" id="GO:0004713">
    <property type="term" value="F:protein tyrosine kinase activity"/>
    <property type="evidence" value="ECO:0007669"/>
    <property type="project" value="TreeGrafter"/>
</dbReference>
<evidence type="ECO:0000256" key="5">
    <source>
        <dbReference type="ARBA" id="ARBA00022840"/>
    </source>
</evidence>
<keyword evidence="3 6" id="KW-0547">Nucleotide-binding</keyword>
<feature type="compositionally biased region" description="Basic and acidic residues" evidence="7">
    <location>
        <begin position="782"/>
        <end position="817"/>
    </location>
</feature>
<feature type="compositionally biased region" description="Basic and acidic residues" evidence="7">
    <location>
        <begin position="512"/>
        <end position="529"/>
    </location>
</feature>
<evidence type="ECO:0000313" key="10">
    <source>
        <dbReference type="Proteomes" id="UP001279410"/>
    </source>
</evidence>
<sequence>MAPQLQLASPWHPAFCLAGDEAQVVLDVLSSPSSDYLVQSFIGEGVFGKVAKCLKTATKEMVAVKIITNSNFTLQAKNEVAILEELRAFDSDRFNFVRCNDAFVNREHICIEFEMLDMSLMDFLANKPSHSLTVKEIRPILHQMATALQLLRSLGVAHTDLKLDNIMMVDHVNQPLKIKMIDFGLARHVSQTEWGSYIQPLYYRSPEVILGLPFTAAIDMWSLGCIAAELFLGHALYPGSCEYDMLRHIVRTQGQLPQQLLNRGVKTRCFFRRNRCCERRWRLKTALEYGQVTCTRSYFNSLDDLKKIRPACHLSIEDTMAEIEDRDNFMDLLKKMLYLEVDKRTTPSQLIEDPFITMSDLAESYPNSFYVKTCCEVMEVCRDQSLRSDNRGSEVQLVQQPWLNLQASTSTACTTSLEQHSVSRQVSPAWHNCQEHPLVLGIALSVSSYLSIHEDQSPPQLQQLSFSILEERTPPDLQLSSTSEEAPSYTGNIKPVRKMTRDAFEASLSGERSPEPERKRMEMNSKKVSSEATPSTSKAKPQRKRTTATFVKQRTNKRRMMPHIPRQAPSEGPSNTAADKPARKRTRATLEAAHSGSRNLDSTSPERKKMNLGGVQTHKELPQNCKEAPTEATASTSQAKPQRKRTWATFIASYSGIRRLDTGSPERKKPKMSLYEVKTITRLPQNSKEASTEATSSTDRAKPQRKRTWATFIASHTGIRRYDTGSPERKKKKMSLDEVETQTETLHNSHQASSSKANSSEIGEAPDCSSPKMKTGRKGRERSKSVDWLRTRRSQISEEKRSRVEKMGRDCENRNRNPDCSSQ</sequence>
<keyword evidence="9" id="KW-0371">Homeobox</keyword>
<dbReference type="Gene3D" id="1.10.510.10">
    <property type="entry name" value="Transferase(Phosphotransferase) domain 1"/>
    <property type="match status" value="1"/>
</dbReference>
<gene>
    <name evidence="9" type="ORF">AKAME5_000598600</name>
</gene>
<dbReference type="PROSITE" id="PS50011">
    <property type="entry name" value="PROTEIN_KINASE_DOM"/>
    <property type="match status" value="1"/>
</dbReference>
<dbReference type="PROSITE" id="PS00108">
    <property type="entry name" value="PROTEIN_KINASE_ST"/>
    <property type="match status" value="1"/>
</dbReference>
<dbReference type="GO" id="GO:0003677">
    <property type="term" value="F:DNA binding"/>
    <property type="evidence" value="ECO:0007669"/>
    <property type="project" value="UniProtKB-KW"/>
</dbReference>
<evidence type="ECO:0000256" key="2">
    <source>
        <dbReference type="ARBA" id="ARBA00022679"/>
    </source>
</evidence>
<feature type="binding site" evidence="6">
    <location>
        <position position="65"/>
    </location>
    <ligand>
        <name>ATP</name>
        <dbReference type="ChEBI" id="CHEBI:30616"/>
    </ligand>
</feature>
<name>A0AAD3MG76_LATJO</name>
<keyword evidence="2" id="KW-0808">Transferase</keyword>
<dbReference type="GO" id="GO:0005634">
    <property type="term" value="C:nucleus"/>
    <property type="evidence" value="ECO:0007669"/>
    <property type="project" value="TreeGrafter"/>
</dbReference>
<dbReference type="SUPFAM" id="SSF56112">
    <property type="entry name" value="Protein kinase-like (PK-like)"/>
    <property type="match status" value="1"/>
</dbReference>